<feature type="transmembrane region" description="Helical" evidence="2">
    <location>
        <begin position="12"/>
        <end position="33"/>
    </location>
</feature>
<dbReference type="Pfam" id="PF20152">
    <property type="entry name" value="DUF6534"/>
    <property type="match status" value="1"/>
</dbReference>
<dbReference type="InParanoid" id="A0A409XQ96"/>
<comment type="caution">
    <text evidence="4">The sequence shown here is derived from an EMBL/GenBank/DDBJ whole genome shotgun (WGS) entry which is preliminary data.</text>
</comment>
<feature type="compositionally biased region" description="Basic and acidic residues" evidence="1">
    <location>
        <begin position="360"/>
        <end position="376"/>
    </location>
</feature>
<feature type="domain" description="DUF6534" evidence="3">
    <location>
        <begin position="199"/>
        <end position="284"/>
    </location>
</feature>
<reference evidence="4 5" key="1">
    <citation type="journal article" date="2018" name="Evol. Lett.">
        <title>Horizontal gene cluster transfer increased hallucinogenic mushroom diversity.</title>
        <authorList>
            <person name="Reynolds H.T."/>
            <person name="Vijayakumar V."/>
            <person name="Gluck-Thaler E."/>
            <person name="Korotkin H.B."/>
            <person name="Matheny P.B."/>
            <person name="Slot J.C."/>
        </authorList>
    </citation>
    <scope>NUCLEOTIDE SEQUENCE [LARGE SCALE GENOMIC DNA]</scope>
    <source>
        <strain evidence="4 5">2631</strain>
    </source>
</reference>
<dbReference type="OrthoDB" id="3206554at2759"/>
<evidence type="ECO:0000313" key="5">
    <source>
        <dbReference type="Proteomes" id="UP000283269"/>
    </source>
</evidence>
<gene>
    <name evidence="4" type="ORF">CVT25_009768</name>
</gene>
<organism evidence="4 5">
    <name type="scientific">Psilocybe cyanescens</name>
    <dbReference type="NCBI Taxonomy" id="93625"/>
    <lineage>
        <taxon>Eukaryota</taxon>
        <taxon>Fungi</taxon>
        <taxon>Dikarya</taxon>
        <taxon>Basidiomycota</taxon>
        <taxon>Agaricomycotina</taxon>
        <taxon>Agaricomycetes</taxon>
        <taxon>Agaricomycetidae</taxon>
        <taxon>Agaricales</taxon>
        <taxon>Agaricineae</taxon>
        <taxon>Strophariaceae</taxon>
        <taxon>Psilocybe</taxon>
    </lineage>
</organism>
<dbReference type="AlphaFoldDB" id="A0A409XQ96"/>
<proteinExistence type="predicted"/>
<feature type="transmembrane region" description="Helical" evidence="2">
    <location>
        <begin position="186"/>
        <end position="213"/>
    </location>
</feature>
<accession>A0A409XQ96</accession>
<name>A0A409XQ96_PSICY</name>
<feature type="transmembrane region" description="Helical" evidence="2">
    <location>
        <begin position="81"/>
        <end position="102"/>
    </location>
</feature>
<dbReference type="EMBL" id="NHYD01000949">
    <property type="protein sequence ID" value="PPQ92881.1"/>
    <property type="molecule type" value="Genomic_DNA"/>
</dbReference>
<evidence type="ECO:0000256" key="1">
    <source>
        <dbReference type="SAM" id="MobiDB-lite"/>
    </source>
</evidence>
<sequence length="376" mass="41564">MVDIGRTFGALMIGGIVAAVFSGMVTSQAFSYFKYYTSDTRMLRSLVALIWFLDFCHTIFITTALWDHLIAHFGDTARIDYIPWSLAITIAFTAVLTFLVHLQVPSPSTHLQSNVADTPPSGSSSTGSSNALHAVSANPHRRLILKVSTPNLLLFFPFPIPILARRPTVTTAKMINLRSFKVFIKLYTWSFSLGLAISSLLDVLITVSLCYLLHKKHKKNSSLNHVLDSLMLYTFENGSITCAATVISLICWLTMHTNLIFMGIHFVISKFYANSFLATLNARKTLHPTGHRAQNSHDRNVPIMFPNNTFGLASNNTPSVRSTSFAPLVSHKLRIIVDETKMSRSDSASAGTTSTGREPSTIDDRDIKSRAGMEVC</sequence>
<evidence type="ECO:0000259" key="3">
    <source>
        <dbReference type="Pfam" id="PF20152"/>
    </source>
</evidence>
<dbReference type="PANTHER" id="PTHR40465:SF1">
    <property type="entry name" value="DUF6534 DOMAIN-CONTAINING PROTEIN"/>
    <property type="match status" value="1"/>
</dbReference>
<keyword evidence="2" id="KW-1133">Transmembrane helix</keyword>
<evidence type="ECO:0000313" key="4">
    <source>
        <dbReference type="EMBL" id="PPQ92881.1"/>
    </source>
</evidence>
<keyword evidence="5" id="KW-1185">Reference proteome</keyword>
<feature type="region of interest" description="Disordered" evidence="1">
    <location>
        <begin position="344"/>
        <end position="376"/>
    </location>
</feature>
<feature type="transmembrane region" description="Helical" evidence="2">
    <location>
        <begin position="143"/>
        <end position="164"/>
    </location>
</feature>
<keyword evidence="2" id="KW-0472">Membrane</keyword>
<protein>
    <recommendedName>
        <fullName evidence="3">DUF6534 domain-containing protein</fullName>
    </recommendedName>
</protein>
<keyword evidence="2" id="KW-0812">Transmembrane</keyword>
<evidence type="ECO:0000256" key="2">
    <source>
        <dbReference type="SAM" id="Phobius"/>
    </source>
</evidence>
<feature type="transmembrane region" description="Helical" evidence="2">
    <location>
        <begin position="45"/>
        <end position="66"/>
    </location>
</feature>
<dbReference type="PANTHER" id="PTHR40465">
    <property type="entry name" value="CHROMOSOME 1, WHOLE GENOME SHOTGUN SEQUENCE"/>
    <property type="match status" value="1"/>
</dbReference>
<feature type="compositionally biased region" description="Low complexity" evidence="1">
    <location>
        <begin position="118"/>
        <end position="129"/>
    </location>
</feature>
<dbReference type="Proteomes" id="UP000283269">
    <property type="component" value="Unassembled WGS sequence"/>
</dbReference>
<feature type="compositionally biased region" description="Low complexity" evidence="1">
    <location>
        <begin position="345"/>
        <end position="357"/>
    </location>
</feature>
<dbReference type="STRING" id="93625.A0A409XQ96"/>
<dbReference type="InterPro" id="IPR045339">
    <property type="entry name" value="DUF6534"/>
</dbReference>
<feature type="region of interest" description="Disordered" evidence="1">
    <location>
        <begin position="109"/>
        <end position="131"/>
    </location>
</feature>